<comment type="caution">
    <text evidence="3">The sequence shown here is derived from an EMBL/GenBank/DDBJ whole genome shotgun (WGS) entry which is preliminary data.</text>
</comment>
<dbReference type="RefSeq" id="WP_420906213.1">
    <property type="nucleotide sequence ID" value="NZ_BAAFGK010000005.1"/>
</dbReference>
<keyword evidence="3" id="KW-0670">Pyruvate</keyword>
<dbReference type="InterPro" id="IPR013815">
    <property type="entry name" value="ATP_grasp_subdomain_1"/>
</dbReference>
<dbReference type="InterPro" id="IPR010121">
    <property type="entry name" value="Pyruvate_phosphate_dikinase"/>
</dbReference>
<dbReference type="InterPro" id="IPR036637">
    <property type="entry name" value="Phosphohistidine_dom_sf"/>
</dbReference>
<feature type="domain" description="Pyruvate phosphate dikinase AMP/ATP-binding" evidence="2">
    <location>
        <begin position="967"/>
        <end position="1201"/>
    </location>
</feature>
<dbReference type="InterPro" id="IPR002192">
    <property type="entry name" value="PPDK_AMP/ATP-bd"/>
</dbReference>
<name>A0ABQ0CC82_9PROT</name>
<dbReference type="Proteomes" id="UP001628193">
    <property type="component" value="Unassembled WGS sequence"/>
</dbReference>
<dbReference type="Gene3D" id="3.30.470.20">
    <property type="entry name" value="ATP-grasp fold, B domain"/>
    <property type="match status" value="1"/>
</dbReference>
<dbReference type="InterPro" id="IPR008279">
    <property type="entry name" value="PEP-util_enz_mobile_dom"/>
</dbReference>
<feature type="domain" description="PEP-utilising enzyme mobile" evidence="1">
    <location>
        <begin position="1320"/>
        <end position="1399"/>
    </location>
</feature>
<evidence type="ECO:0000259" key="1">
    <source>
        <dbReference type="Pfam" id="PF00391"/>
    </source>
</evidence>
<gene>
    <name evidence="3" type="primary">ppdK</name>
    <name evidence="3" type="ORF">SIID45300_02840</name>
</gene>
<proteinExistence type="predicted"/>
<organism evidence="3 4">
    <name type="scientific">Candidatus Magnetaquiglobus chichijimensis</name>
    <dbReference type="NCBI Taxonomy" id="3141448"/>
    <lineage>
        <taxon>Bacteria</taxon>
        <taxon>Pseudomonadati</taxon>
        <taxon>Pseudomonadota</taxon>
        <taxon>Magnetococcia</taxon>
        <taxon>Magnetococcales</taxon>
        <taxon>Candidatus Magnetaquicoccaceae</taxon>
        <taxon>Candidatus Magnetaquiglobus</taxon>
    </lineage>
</organism>
<dbReference type="Pfam" id="PF00391">
    <property type="entry name" value="PEP-utilizers"/>
    <property type="match status" value="1"/>
</dbReference>
<accession>A0ABQ0CC82</accession>
<dbReference type="Pfam" id="PF01326">
    <property type="entry name" value="PPDK_N"/>
    <property type="match status" value="1"/>
</dbReference>
<dbReference type="EMBL" id="BAAFGK010000005">
    <property type="protein sequence ID" value="GAB0058491.1"/>
    <property type="molecule type" value="Genomic_DNA"/>
</dbReference>
<dbReference type="SUPFAM" id="SSF56059">
    <property type="entry name" value="Glutathione synthetase ATP-binding domain-like"/>
    <property type="match status" value="1"/>
</dbReference>
<protein>
    <submittedName>
        <fullName evidence="3">Pyruvate, orthophosphate dikinase</fullName>
    </submittedName>
</protein>
<evidence type="ECO:0000313" key="4">
    <source>
        <dbReference type="Proteomes" id="UP001628193"/>
    </source>
</evidence>
<evidence type="ECO:0000313" key="3">
    <source>
        <dbReference type="EMBL" id="GAB0058491.1"/>
    </source>
</evidence>
<dbReference type="PANTHER" id="PTHR22931">
    <property type="entry name" value="PHOSPHOENOLPYRUVATE DIKINASE-RELATED"/>
    <property type="match status" value="1"/>
</dbReference>
<dbReference type="PANTHER" id="PTHR22931:SF9">
    <property type="entry name" value="PYRUVATE, PHOSPHATE DIKINASE 1, CHLOROPLASTIC"/>
    <property type="match status" value="1"/>
</dbReference>
<sequence length="1419" mass="161962">MLTKRDPEGQVWPESDALRANLAVTAVDEVVIDPRFTPLLEVVRGFAGILKDLERLLRELNHPFRNWPLILPELKGFVLKNAVRYAPHPLGPACFELFGALFFQALDEVNKPVTMRLVFDGLTAYLDKQVNLIAPDRLGEYAPVFDRIMARLAEMSDERLLIVSQSHLPLRRTFARMIERCSESGHPFPFDPAPYCLLAIRSLTATYDLWLDQADPVWYTVRGHHECDAISHRTLRIASETLKSLAREHPSEGLLGRLAMLPAYLDIVRGYRDAANALGRLQARDGNDADTDSEQLAEGRKLRFLFHILETDGLSMIHEETLREINRTLAHLVELKQSYEELRESFLRTFAFLKANVVKYPHTALQCIEALGIEVFKRDNSRLVEAFLEQAVRFGFQYRAVTGVGSDWQPICNPAHLTNIRVWLNLINLNPKWCSTLLSALIINVKLSGTLIRDTDLFQKEVTRLLNGEVAPVFNLVKQFARLLPVYFNEIGAEGELRDVSTELDEISKRQDRLIHFLRKACHVESTNLMVELVREILDFWHSGHLNDLAGLIAQPTLESIQAPGPWFDGVHRVTRHLFAALAIDDPVTLLTLPLEKIEPVILATPDVPEGERRRVFLLIRLYQLLDHKYNPSRHGVLGLVKKAGEEGIYGMDWLAEVLENGETRDDVRLNALLDAMEALKQVVLCRDTFPAQEEIYQKRHIAVDIPSVYGRYQERKFDALSLLFRLEDMANVHLERLVERIPEGFITRAAFFRIDKYIQFYLRGLDLDGISSRRLESLRNVLTRFLELNQFSFHQYLDIFRNFSDSIKEIIHAYYAIHHRENLAVIVPMIPELAMVPRYAALKDSDPTSTLERITESFMRDLIAETFGLQSFDRFISRILRILSRQEGKLPPEMMNKLMTYDPAKLFCPIHDPDPRVRDLIHLGNKGFNLTELAAMELPVPAGVITTTEFFRCREVVRAYSLAGEDFLQRLRDRVRDIEEETGLAFGCERNPLLLSVRSGALISMPGMMQTVHNVGINEEIVRGLATWSGNPFFAWDNYRRFVQSWSMTFDVNRGVFTDLMRRAKRRHDVRKKREFTPEQMADLAREYHQAAIEIGIEIPQDPWEQLMAAINQVMDSWNLPKAREYRRIMNIADDWGTAVVLQRMVYGNLHRQSGSGVFFTAHPHRKLDRVVLWGDYATGDQGEDIVGGLVSTDAISLEQCRYDRRDPETCLEVRFPRIYDALRCTARRLILEKGWNHQEMEFTFDGPEEENLFYLQTRDMITAKGRNALRAVFADSPNLAASLLTQGIGASGGVLCGVAVFNMEQISRKRHEDPDVPLILIRYDTVPEDIREISRADGLLTARGGQTSHAAIVAARLEKTCVVGCELLTVRESSSRCEIDGVVIQYGDAISIDGNRGLLYKGWHPVTTVVTGDAGLL</sequence>
<keyword evidence="4" id="KW-1185">Reference proteome</keyword>
<dbReference type="Gene3D" id="3.50.30.10">
    <property type="entry name" value="Phosphohistidine domain"/>
    <property type="match status" value="1"/>
</dbReference>
<dbReference type="Gene3D" id="1.20.80.30">
    <property type="match status" value="1"/>
</dbReference>
<dbReference type="Gene3D" id="3.30.1490.20">
    <property type="entry name" value="ATP-grasp fold, A domain"/>
    <property type="match status" value="1"/>
</dbReference>
<evidence type="ECO:0000259" key="2">
    <source>
        <dbReference type="Pfam" id="PF01326"/>
    </source>
</evidence>
<reference evidence="3 4" key="1">
    <citation type="submission" date="2024-09" db="EMBL/GenBank/DDBJ databases">
        <title>Draft genome sequence of Candidatus Magnetaquicoccaceae bacterium FCR-1.</title>
        <authorList>
            <person name="Shimoshige H."/>
            <person name="Shimamura S."/>
            <person name="Taoka A."/>
            <person name="Kobayashi H."/>
            <person name="Maekawa T."/>
        </authorList>
    </citation>
    <scope>NUCLEOTIDE SEQUENCE [LARGE SCALE GENOMIC DNA]</scope>
    <source>
        <strain evidence="3 4">FCR-1</strain>
    </source>
</reference>
<dbReference type="SUPFAM" id="SSF52009">
    <property type="entry name" value="Phosphohistidine domain"/>
    <property type="match status" value="1"/>
</dbReference>